<gene>
    <name evidence="2" type="ORF">QRD43_02985</name>
</gene>
<organism evidence="2 3">
    <name type="scientific">Roseateles subflavus</name>
    <dbReference type="NCBI Taxonomy" id="3053353"/>
    <lineage>
        <taxon>Bacteria</taxon>
        <taxon>Pseudomonadati</taxon>
        <taxon>Pseudomonadota</taxon>
        <taxon>Betaproteobacteria</taxon>
        <taxon>Burkholderiales</taxon>
        <taxon>Sphaerotilaceae</taxon>
        <taxon>Roseateles</taxon>
    </lineage>
</organism>
<keyword evidence="3" id="KW-1185">Reference proteome</keyword>
<evidence type="ECO:0000313" key="2">
    <source>
        <dbReference type="EMBL" id="MDL5030860.1"/>
    </source>
</evidence>
<evidence type="ECO:0000256" key="1">
    <source>
        <dbReference type="SAM" id="MobiDB-lite"/>
    </source>
</evidence>
<dbReference type="EMBL" id="JASVDS010000001">
    <property type="protein sequence ID" value="MDL5030860.1"/>
    <property type="molecule type" value="Genomic_DNA"/>
</dbReference>
<evidence type="ECO:0008006" key="4">
    <source>
        <dbReference type="Google" id="ProtNLM"/>
    </source>
</evidence>
<dbReference type="Proteomes" id="UP001238603">
    <property type="component" value="Unassembled WGS sequence"/>
</dbReference>
<accession>A0ABT7LDC2</accession>
<name>A0ABT7LDC2_9BURK</name>
<protein>
    <recommendedName>
        <fullName evidence="4">Outer membrane protein assembly factor BamE</fullName>
    </recommendedName>
</protein>
<sequence length="140" mass="15007">MKTILHPPRPTPAPRPPRLPTTRTLLCLGLATALALGGCSTPSSVTPSGTVPPAGRTADQQRRSDFDKSLDAWHGATVQELVRKLGKPESIDLRNDGALDYQYSKSGRTTGDKRPAFSCTVRYIVEGGTLRVIGHTIQGC</sequence>
<feature type="compositionally biased region" description="Pro residues" evidence="1">
    <location>
        <begin position="7"/>
        <end position="19"/>
    </location>
</feature>
<feature type="region of interest" description="Disordered" evidence="1">
    <location>
        <begin position="1"/>
        <end position="20"/>
    </location>
</feature>
<feature type="compositionally biased region" description="Basic and acidic residues" evidence="1">
    <location>
        <begin position="59"/>
        <end position="68"/>
    </location>
</feature>
<proteinExistence type="predicted"/>
<dbReference type="RefSeq" id="WP_285980986.1">
    <property type="nucleotide sequence ID" value="NZ_JASVDS010000001.1"/>
</dbReference>
<evidence type="ECO:0000313" key="3">
    <source>
        <dbReference type="Proteomes" id="UP001238603"/>
    </source>
</evidence>
<comment type="caution">
    <text evidence="2">The sequence shown here is derived from an EMBL/GenBank/DDBJ whole genome shotgun (WGS) entry which is preliminary data.</text>
</comment>
<feature type="compositionally biased region" description="Low complexity" evidence="1">
    <location>
        <begin position="41"/>
        <end position="53"/>
    </location>
</feature>
<reference evidence="2 3" key="1">
    <citation type="submission" date="2023-06" db="EMBL/GenBank/DDBJ databases">
        <title>Pelomonas sp. APW6 16S ribosomal RNA gene genome sequencing and assembly.</title>
        <authorList>
            <person name="Woo H."/>
        </authorList>
    </citation>
    <scope>NUCLEOTIDE SEQUENCE [LARGE SCALE GENOMIC DNA]</scope>
    <source>
        <strain evidence="2 3">APW6</strain>
    </source>
</reference>
<feature type="region of interest" description="Disordered" evidence="1">
    <location>
        <begin position="41"/>
        <end position="68"/>
    </location>
</feature>